<sequence length="147" mass="16904">MKKYLFALLTLTPIYAMADGFDLPIVRSIKIGNQCQITFNDKIISKHNCEYEFPSYLTSYSLLPDSWTGVWIFQDSPMGNACEGGSIRIVSIDSKNKIETYKPIDYCYGKLIINNDSEQVELKILDDLDAKKNEEWQFKDGKLIRSK</sequence>
<comment type="caution">
    <text evidence="2">The sequence shown here is derived from an EMBL/GenBank/DDBJ whole genome shotgun (WGS) entry which is preliminary data.</text>
</comment>
<dbReference type="Proteomes" id="UP001554567">
    <property type="component" value="Unassembled WGS sequence"/>
</dbReference>
<reference evidence="2 3" key="1">
    <citation type="submission" date="2024-07" db="EMBL/GenBank/DDBJ databases">
        <authorList>
            <person name="Dulla G.F.J."/>
            <person name="Delorm J.G."/>
        </authorList>
    </citation>
    <scope>NUCLEOTIDE SEQUENCE [LARGE SCALE GENOMIC DNA]</scope>
    <source>
        <strain evidence="2 3">JGD 233</strain>
    </source>
</reference>
<feature type="signal peptide" evidence="1">
    <location>
        <begin position="1"/>
        <end position="18"/>
    </location>
</feature>
<feature type="chain" id="PRO_5046593500" evidence="1">
    <location>
        <begin position="19"/>
        <end position="147"/>
    </location>
</feature>
<keyword evidence="3" id="KW-1185">Reference proteome</keyword>
<dbReference type="EMBL" id="JBFKZN010000027">
    <property type="protein sequence ID" value="MEW5291994.1"/>
    <property type="molecule type" value="Genomic_DNA"/>
</dbReference>
<evidence type="ECO:0000256" key="1">
    <source>
        <dbReference type="SAM" id="SignalP"/>
    </source>
</evidence>
<keyword evidence="1" id="KW-0732">Signal</keyword>
<evidence type="ECO:0000313" key="2">
    <source>
        <dbReference type="EMBL" id="MEW5291994.1"/>
    </source>
</evidence>
<proteinExistence type="predicted"/>
<evidence type="ECO:0000313" key="3">
    <source>
        <dbReference type="Proteomes" id="UP001554567"/>
    </source>
</evidence>
<protein>
    <submittedName>
        <fullName evidence="2">Uncharacterized protein</fullName>
    </submittedName>
</protein>
<dbReference type="RefSeq" id="WP_367168807.1">
    <property type="nucleotide sequence ID" value="NZ_JBFKZN010000027.1"/>
</dbReference>
<accession>A0ABV3N825</accession>
<gene>
    <name evidence="2" type="ORF">ABW286_22930</name>
</gene>
<organism evidence="2 3">
    <name type="scientific">Erwinia papayae</name>
    <dbReference type="NCBI Taxonomy" id="206499"/>
    <lineage>
        <taxon>Bacteria</taxon>
        <taxon>Pseudomonadati</taxon>
        <taxon>Pseudomonadota</taxon>
        <taxon>Gammaproteobacteria</taxon>
        <taxon>Enterobacterales</taxon>
        <taxon>Erwiniaceae</taxon>
        <taxon>Erwinia</taxon>
    </lineage>
</organism>
<name>A0ABV3N825_9GAMM</name>